<comment type="caution">
    <text evidence="2">The sequence shown here is derived from an EMBL/GenBank/DDBJ whole genome shotgun (WGS) entry which is preliminary data.</text>
</comment>
<organism evidence="2 3">
    <name type="scientific">Heyndrickxia camelliae</name>
    <dbReference type="NCBI Taxonomy" id="1707093"/>
    <lineage>
        <taxon>Bacteria</taxon>
        <taxon>Bacillati</taxon>
        <taxon>Bacillota</taxon>
        <taxon>Bacilli</taxon>
        <taxon>Bacillales</taxon>
        <taxon>Bacillaceae</taxon>
        <taxon>Heyndrickxia</taxon>
    </lineage>
</organism>
<protein>
    <submittedName>
        <fullName evidence="2">AbrB/MazE/SpoVT family DNA-binding domain-containing protein</fullName>
    </submittedName>
</protein>
<dbReference type="Gene3D" id="2.10.260.10">
    <property type="match status" value="1"/>
</dbReference>
<dbReference type="SUPFAM" id="SSF89447">
    <property type="entry name" value="AbrB/MazE/MraZ-like"/>
    <property type="match status" value="1"/>
</dbReference>
<dbReference type="InterPro" id="IPR007159">
    <property type="entry name" value="SpoVT-AbrB_dom"/>
</dbReference>
<proteinExistence type="predicted"/>
<dbReference type="PANTHER" id="PTHR40516:SF1">
    <property type="entry name" value="ANTITOXIN CHPS-RELATED"/>
    <property type="match status" value="1"/>
</dbReference>
<gene>
    <name evidence="2" type="ORF">CWO92_24105</name>
</gene>
<dbReference type="Proteomes" id="UP000233440">
    <property type="component" value="Unassembled WGS sequence"/>
</dbReference>
<dbReference type="AlphaFoldDB" id="A0A2N3LCX4"/>
<dbReference type="GO" id="GO:0097351">
    <property type="term" value="F:toxin sequestering activity"/>
    <property type="evidence" value="ECO:0007669"/>
    <property type="project" value="InterPro"/>
</dbReference>
<evidence type="ECO:0000313" key="2">
    <source>
        <dbReference type="EMBL" id="PKR82502.1"/>
    </source>
</evidence>
<dbReference type="RefSeq" id="WP_101356741.1">
    <property type="nucleotide sequence ID" value="NZ_PIQO01000041.1"/>
</dbReference>
<dbReference type="GO" id="GO:0003677">
    <property type="term" value="F:DNA binding"/>
    <property type="evidence" value="ECO:0007669"/>
    <property type="project" value="UniProtKB-KW"/>
</dbReference>
<dbReference type="PANTHER" id="PTHR40516">
    <property type="entry name" value="ANTITOXIN CHPS-RELATED"/>
    <property type="match status" value="1"/>
</dbReference>
<reference evidence="2 3" key="1">
    <citation type="submission" date="2017-11" db="EMBL/GenBank/DDBJ databases">
        <title>Bacillus camelliae sp. nov., isolated from pu'er tea.</title>
        <authorList>
            <person name="Niu L."/>
        </authorList>
    </citation>
    <scope>NUCLEOTIDE SEQUENCE [LARGE SCALE GENOMIC DNA]</scope>
    <source>
        <strain evidence="2 3">7578-1</strain>
    </source>
</reference>
<dbReference type="InterPro" id="IPR037914">
    <property type="entry name" value="SpoVT-AbrB_sf"/>
</dbReference>
<name>A0A2N3LCX4_9BACI</name>
<keyword evidence="3" id="KW-1185">Reference proteome</keyword>
<dbReference type="InterPro" id="IPR039052">
    <property type="entry name" value="Antitox_PemI-like"/>
</dbReference>
<dbReference type="Pfam" id="PF04014">
    <property type="entry name" value="MazE_antitoxin"/>
    <property type="match status" value="1"/>
</dbReference>
<keyword evidence="2" id="KW-0238">DNA-binding</keyword>
<evidence type="ECO:0000259" key="1">
    <source>
        <dbReference type="SMART" id="SM00966"/>
    </source>
</evidence>
<feature type="domain" description="SpoVT-AbrB" evidence="1">
    <location>
        <begin position="20"/>
        <end position="66"/>
    </location>
</feature>
<evidence type="ECO:0000313" key="3">
    <source>
        <dbReference type="Proteomes" id="UP000233440"/>
    </source>
</evidence>
<sequence>MKLKDTKIGVKTMTVGTTVQKWGNSLAVRIPKDVAERVAIQQGSELELNVVDDERITLIPKKQPKTYSLDELLAQCKPENRHNEIDFGVEGNELI</sequence>
<dbReference type="SMART" id="SM00966">
    <property type="entry name" value="SpoVT_AbrB"/>
    <property type="match status" value="1"/>
</dbReference>
<dbReference type="NCBIfam" id="TIGR01439">
    <property type="entry name" value="lp_hng_hel_AbrB"/>
    <property type="match status" value="1"/>
</dbReference>
<dbReference type="EMBL" id="PIQO01000041">
    <property type="protein sequence ID" value="PKR82502.1"/>
    <property type="molecule type" value="Genomic_DNA"/>
</dbReference>
<accession>A0A2N3LCX4</accession>
<dbReference type="OrthoDB" id="9795766at2"/>